<dbReference type="PANTHER" id="PTHR11829">
    <property type="entry name" value="FORKHEAD BOX PROTEIN"/>
    <property type="match status" value="1"/>
</dbReference>
<dbReference type="GO" id="GO:0000978">
    <property type="term" value="F:RNA polymerase II cis-regulatory region sequence-specific DNA binding"/>
    <property type="evidence" value="ECO:0007669"/>
    <property type="project" value="TreeGrafter"/>
</dbReference>
<feature type="compositionally biased region" description="Polar residues" evidence="5">
    <location>
        <begin position="696"/>
        <end position="713"/>
    </location>
</feature>
<keyword evidence="8" id="KW-1185">Reference proteome</keyword>
<dbReference type="RefSeq" id="XP_013345197.1">
    <property type="nucleotide sequence ID" value="XM_013489743.1"/>
</dbReference>
<keyword evidence="3 4" id="KW-0539">Nucleus</keyword>
<feature type="region of interest" description="Disordered" evidence="5">
    <location>
        <begin position="295"/>
        <end position="398"/>
    </location>
</feature>
<dbReference type="PANTHER" id="PTHR11829:SF343">
    <property type="entry name" value="FORK-HEAD DOMAIN-CONTAINING PROTEIN"/>
    <property type="match status" value="1"/>
</dbReference>
<evidence type="ECO:0000256" key="5">
    <source>
        <dbReference type="SAM" id="MobiDB-lite"/>
    </source>
</evidence>
<dbReference type="GO" id="GO:0005634">
    <property type="term" value="C:nucleus"/>
    <property type="evidence" value="ECO:0007669"/>
    <property type="project" value="UniProtKB-SubCell"/>
</dbReference>
<dbReference type="PROSITE" id="PS00657">
    <property type="entry name" value="FORK_HEAD_1"/>
    <property type="match status" value="1"/>
</dbReference>
<dbReference type="FunFam" id="1.10.10.10:FF:000260">
    <property type="entry name" value="Forkhead transcription factor (Sep1)"/>
    <property type="match status" value="1"/>
</dbReference>
<feature type="region of interest" description="Disordered" evidence="5">
    <location>
        <begin position="59"/>
        <end position="78"/>
    </location>
</feature>
<proteinExistence type="predicted"/>
<comment type="subcellular location">
    <subcellularLocation>
        <location evidence="1 4">Nucleus</location>
    </subcellularLocation>
</comment>
<reference evidence="7 8" key="1">
    <citation type="journal article" date="2014" name="BMC Genomics">
        <title>Genome sequencing of four Aureobasidium pullulans varieties: biotechnological potential, stress tolerance, and description of new species.</title>
        <authorList>
            <person name="Gostin Ar C."/>
            <person name="Ohm R.A."/>
            <person name="Kogej T."/>
            <person name="Sonjak S."/>
            <person name="Turk M."/>
            <person name="Zajc J."/>
            <person name="Zalar P."/>
            <person name="Grube M."/>
            <person name="Sun H."/>
            <person name="Han J."/>
            <person name="Sharma A."/>
            <person name="Chiniquy J."/>
            <person name="Ngan C.Y."/>
            <person name="Lipzen A."/>
            <person name="Barry K."/>
            <person name="Grigoriev I.V."/>
            <person name="Gunde-Cimerman N."/>
        </authorList>
    </citation>
    <scope>NUCLEOTIDE SEQUENCE [LARGE SCALE GENOMIC DNA]</scope>
    <source>
        <strain evidence="7 8">EXF-2481</strain>
    </source>
</reference>
<dbReference type="InterPro" id="IPR050211">
    <property type="entry name" value="FOX_domain-containing"/>
</dbReference>
<dbReference type="InterPro" id="IPR036390">
    <property type="entry name" value="WH_DNA-bd_sf"/>
</dbReference>
<evidence type="ECO:0000313" key="7">
    <source>
        <dbReference type="EMBL" id="KEQ96746.1"/>
    </source>
</evidence>
<dbReference type="SMART" id="SM00339">
    <property type="entry name" value="FH"/>
    <property type="match status" value="1"/>
</dbReference>
<dbReference type="InterPro" id="IPR030456">
    <property type="entry name" value="TF_fork_head_CS_2"/>
</dbReference>
<protein>
    <recommendedName>
        <fullName evidence="6">Fork-head domain-containing protein</fullName>
    </recommendedName>
</protein>
<dbReference type="OrthoDB" id="5954824at2759"/>
<evidence type="ECO:0000256" key="2">
    <source>
        <dbReference type="ARBA" id="ARBA00023125"/>
    </source>
</evidence>
<dbReference type="GeneID" id="25365078"/>
<dbReference type="InParanoid" id="A0A074ZDJ3"/>
<evidence type="ECO:0000259" key="6">
    <source>
        <dbReference type="PROSITE" id="PS50039"/>
    </source>
</evidence>
<evidence type="ECO:0000256" key="3">
    <source>
        <dbReference type="ARBA" id="ARBA00023242"/>
    </source>
</evidence>
<dbReference type="HOGENOM" id="CLU_012536_0_0_1"/>
<dbReference type="STRING" id="1043005.A0A074ZDJ3"/>
<sequence>MASTRRTNYHQLNIYHDPVPVLPSTSFHDLPKDSVEAALLSALGQQPFRQTGFLLSPSHTSFSTGSPRKHSSSPAASLGRRSLHNHNIAVPSPLQASCFADSPVAKHDFYPNMNMNKENMFPYDHHVYSAQKAMPIKRALVDKAMKKVAKSADQFDFVLPEPEEMPSVHDDGNKPTFSYATLIGMAILRAPNRRLTLAQIYKWISDNFKYYRASETGWQNSIRHNLSLNKAFIKQERPKDDPGKGNYWAIEPGMERQFCKDRPMKKVQISSDMMPLQTLPSNAPHPVTTPAIGRFALGPNPVKKTDTKAVDSASFPQDHFSSDGTIPASDPALQDDESAMPPPAARASMRSSPPPAFGSSPPPMQDTPPRASRLRFPTDTHSGGTRKRKFNAPQDSGYYSSIESSAVRNPTISHVALTSDADPDHRRIKRGRAEEEIARIRSSSYDSPTKQKTAPHKRKPSVHFEYTSPQRPTSSAAAVAPLTPAVVFKRPAKPPQSCSPNTSLRNHRNNIKAFLGESPAKSWTPLVPFSPAFNLDEFTPAKEVTPYRPSNDSNDVFDENAALDDFSARGSPGKKRPRIERAVTSTGVLADITSGKGNAMAFDSPFNFHFTPLKATHPAQLRSPVMLGSPLKRVTMAPPSTGMSENNVNAPDWLDLSLDNYFPQQHGPELFGLGIQDDIFDEQGVDILQEFGKIGSKQQPQLQPTNQGSSTGSPAKRSQRPSISRSITSRF</sequence>
<dbReference type="AlphaFoldDB" id="A0A074ZDJ3"/>
<dbReference type="CDD" id="cd00059">
    <property type="entry name" value="FH_FOX"/>
    <property type="match status" value="1"/>
</dbReference>
<evidence type="ECO:0000256" key="4">
    <source>
        <dbReference type="PROSITE-ProRule" id="PRU00089"/>
    </source>
</evidence>
<dbReference type="PROSITE" id="PS50039">
    <property type="entry name" value="FORK_HEAD_3"/>
    <property type="match status" value="1"/>
</dbReference>
<dbReference type="GO" id="GO:0001228">
    <property type="term" value="F:DNA-binding transcription activator activity, RNA polymerase II-specific"/>
    <property type="evidence" value="ECO:0007669"/>
    <property type="project" value="UniProtKB-ARBA"/>
</dbReference>
<dbReference type="InterPro" id="IPR036388">
    <property type="entry name" value="WH-like_DNA-bd_sf"/>
</dbReference>
<evidence type="ECO:0000313" key="8">
    <source>
        <dbReference type="Proteomes" id="UP000030641"/>
    </source>
</evidence>
<organism evidence="7 8">
    <name type="scientific">Aureobasidium subglaciale (strain EXF-2481)</name>
    <name type="common">Aureobasidium pullulans var. subglaciale</name>
    <dbReference type="NCBI Taxonomy" id="1043005"/>
    <lineage>
        <taxon>Eukaryota</taxon>
        <taxon>Fungi</taxon>
        <taxon>Dikarya</taxon>
        <taxon>Ascomycota</taxon>
        <taxon>Pezizomycotina</taxon>
        <taxon>Dothideomycetes</taxon>
        <taxon>Dothideomycetidae</taxon>
        <taxon>Dothideales</taxon>
        <taxon>Saccotheciaceae</taxon>
        <taxon>Aureobasidium</taxon>
    </lineage>
</organism>
<evidence type="ECO:0000256" key="1">
    <source>
        <dbReference type="ARBA" id="ARBA00004123"/>
    </source>
</evidence>
<dbReference type="PROSITE" id="PS00658">
    <property type="entry name" value="FORK_HEAD_2"/>
    <property type="match status" value="1"/>
</dbReference>
<gene>
    <name evidence="7" type="ORF">AUEXF2481DRAFT_3444</name>
</gene>
<accession>A0A074ZDJ3</accession>
<dbReference type="InterPro" id="IPR001766">
    <property type="entry name" value="Fork_head_dom"/>
</dbReference>
<feature type="DNA-binding region" description="Fork-head" evidence="4">
    <location>
        <begin position="174"/>
        <end position="268"/>
    </location>
</feature>
<feature type="region of interest" description="Disordered" evidence="5">
    <location>
        <begin position="416"/>
        <end position="462"/>
    </location>
</feature>
<dbReference type="Pfam" id="PF00250">
    <property type="entry name" value="Forkhead"/>
    <property type="match status" value="1"/>
</dbReference>
<keyword evidence="2 4" id="KW-0238">DNA-binding</keyword>
<feature type="compositionally biased region" description="Pro residues" evidence="5">
    <location>
        <begin position="352"/>
        <end position="366"/>
    </location>
</feature>
<feature type="domain" description="Fork-head" evidence="6">
    <location>
        <begin position="174"/>
        <end position="268"/>
    </location>
</feature>
<dbReference type="OMA" id="PNDAGWQ"/>
<dbReference type="Gene3D" id="1.10.10.10">
    <property type="entry name" value="Winged helix-like DNA-binding domain superfamily/Winged helix DNA-binding domain"/>
    <property type="match status" value="1"/>
</dbReference>
<dbReference type="InterPro" id="IPR018122">
    <property type="entry name" value="TF_fork_head_CS_1"/>
</dbReference>
<dbReference type="EMBL" id="KL584755">
    <property type="protein sequence ID" value="KEQ96746.1"/>
    <property type="molecule type" value="Genomic_DNA"/>
</dbReference>
<dbReference type="PRINTS" id="PR00053">
    <property type="entry name" value="FORKHEAD"/>
</dbReference>
<name>A0A074ZDJ3_AURSE</name>
<feature type="region of interest" description="Disordered" evidence="5">
    <location>
        <begin position="693"/>
        <end position="731"/>
    </location>
</feature>
<feature type="compositionally biased region" description="Polar residues" evidence="5">
    <location>
        <begin position="720"/>
        <end position="731"/>
    </location>
</feature>
<dbReference type="SUPFAM" id="SSF46785">
    <property type="entry name" value="Winged helix' DNA-binding domain"/>
    <property type="match status" value="1"/>
</dbReference>
<dbReference type="Proteomes" id="UP000030641">
    <property type="component" value="Unassembled WGS sequence"/>
</dbReference>